<dbReference type="GO" id="GO:0051301">
    <property type="term" value="P:cell division"/>
    <property type="evidence" value="ECO:0007669"/>
    <property type="project" value="UniProtKB-KW"/>
</dbReference>
<dbReference type="SUPFAM" id="SSF55608">
    <property type="entry name" value="Homing endonucleases"/>
    <property type="match status" value="1"/>
</dbReference>
<dbReference type="NCBIfam" id="TIGR00647">
    <property type="entry name" value="DNA_bind_WhiA"/>
    <property type="match status" value="1"/>
</dbReference>
<keyword evidence="7" id="KW-1185">Reference proteome</keyword>
<name>A0A9Q7EXD7_9BACT</name>
<keyword evidence="3" id="KW-0131">Cell cycle</keyword>
<keyword evidence="2 6" id="KW-0238">DNA-binding</keyword>
<accession>A0A9Q7EXD7</accession>
<dbReference type="PANTHER" id="PTHR37307:SF1">
    <property type="entry name" value="CELL DIVISION PROTEIN WHIA-RELATED"/>
    <property type="match status" value="1"/>
</dbReference>
<organism evidence="6 7">
    <name type="scientific">Aminithiophilus ramosus</name>
    <dbReference type="NCBI Taxonomy" id="3029084"/>
    <lineage>
        <taxon>Bacteria</taxon>
        <taxon>Thermotogati</taxon>
        <taxon>Synergistota</taxon>
        <taxon>Synergistia</taxon>
        <taxon>Synergistales</taxon>
        <taxon>Aminithiophilaceae</taxon>
        <taxon>Aminithiophilus</taxon>
    </lineage>
</organism>
<evidence type="ECO:0000259" key="5">
    <source>
        <dbReference type="Pfam" id="PF14527"/>
    </source>
</evidence>
<feature type="domain" description="WhiA LAGLIDADG-like" evidence="5">
    <location>
        <begin position="112"/>
        <end position="203"/>
    </location>
</feature>
<dbReference type="AlphaFoldDB" id="A0A9Q7EXD7"/>
<gene>
    <name evidence="6" type="primary">whiA</name>
    <name evidence="6" type="ORF">KAR29_06775</name>
</gene>
<evidence type="ECO:0000256" key="2">
    <source>
        <dbReference type="ARBA" id="ARBA00023125"/>
    </source>
</evidence>
<reference evidence="7" key="1">
    <citation type="submission" date="2021-04" db="EMBL/GenBank/DDBJ databases">
        <title>A novel Synergistetes isolate from a pyrite-forming mixed culture.</title>
        <authorList>
            <person name="Bunk B."/>
            <person name="Sproer C."/>
            <person name="Spring S."/>
            <person name="Pester M."/>
        </authorList>
    </citation>
    <scope>NUCLEOTIDE SEQUENCE [LARGE SCALE GENOMIC DNA]</scope>
    <source>
        <strain evidence="7">J.5.4.2-T.3.5.2</strain>
    </source>
</reference>
<evidence type="ECO:0000313" key="7">
    <source>
        <dbReference type="Proteomes" id="UP000671879"/>
    </source>
</evidence>
<protein>
    <submittedName>
        <fullName evidence="6">DNA-binding protein WhiA</fullName>
    </submittedName>
</protein>
<dbReference type="InterPro" id="IPR027434">
    <property type="entry name" value="Homing_endonucl"/>
</dbReference>
<dbReference type="GO" id="GO:0003677">
    <property type="term" value="F:DNA binding"/>
    <property type="evidence" value="ECO:0007669"/>
    <property type="project" value="UniProtKB-KW"/>
</dbReference>
<dbReference type="KEGG" id="aram:KAR29_06775"/>
<dbReference type="InterPro" id="IPR003802">
    <property type="entry name" value="Sporulation_regulator_WhiA"/>
</dbReference>
<dbReference type="Proteomes" id="UP000671879">
    <property type="component" value="Chromosome"/>
</dbReference>
<evidence type="ECO:0000256" key="3">
    <source>
        <dbReference type="ARBA" id="ARBA00023306"/>
    </source>
</evidence>
<proteinExistence type="predicted"/>
<dbReference type="PANTHER" id="PTHR37307">
    <property type="entry name" value="CELL DIVISION PROTEIN WHIA-RELATED"/>
    <property type="match status" value="1"/>
</dbReference>
<dbReference type="GO" id="GO:0043937">
    <property type="term" value="P:regulation of sporulation"/>
    <property type="evidence" value="ECO:0007669"/>
    <property type="project" value="InterPro"/>
</dbReference>
<sequence>MGRIDILLWDEWLSTIPDSVEDVEAEMAGLLQGMNQISNNREGSLLTTSRIAVFQRIRKIWSLSTGTSKIDLANLLILPKSLRGRIFIKRTKEIQNLLNMQISRPNSKRSMAWLRGLWGPCGSLFKPKNGYYLVFRLNNSNSQLESIKNIFNNFNLNFNSRNRLGGYEFSLRNQDSILEFLSDVNLTKTSMAVQERIIFRSMRNFANKIVNCDSSNIKRSINASRQQLELASKIEELGIGDMLPHPLKEVIIARLSNPSATLRELGQSLQNPISKSTVEYRWKKIEDILMEIERGGSYNVPWKT</sequence>
<evidence type="ECO:0000313" key="6">
    <source>
        <dbReference type="EMBL" id="QTX33549.1"/>
    </source>
</evidence>
<dbReference type="Pfam" id="PF14527">
    <property type="entry name" value="LAGLIDADG_WhiA"/>
    <property type="match status" value="1"/>
</dbReference>
<dbReference type="RefSeq" id="WP_274374833.1">
    <property type="nucleotide sequence ID" value="NZ_CP072943.1"/>
</dbReference>
<keyword evidence="1" id="KW-0132">Cell division</keyword>
<evidence type="ECO:0000256" key="1">
    <source>
        <dbReference type="ARBA" id="ARBA00022618"/>
    </source>
</evidence>
<evidence type="ECO:0000259" key="4">
    <source>
        <dbReference type="Pfam" id="PF02650"/>
    </source>
</evidence>
<dbReference type="Pfam" id="PF02650">
    <property type="entry name" value="HTH_WhiA"/>
    <property type="match status" value="1"/>
</dbReference>
<dbReference type="InterPro" id="IPR023054">
    <property type="entry name" value="Sporulation_regulator_WhiA_C"/>
</dbReference>
<dbReference type="EMBL" id="CP072943">
    <property type="protein sequence ID" value="QTX33549.1"/>
    <property type="molecule type" value="Genomic_DNA"/>
</dbReference>
<dbReference type="Gene3D" id="3.10.28.10">
    <property type="entry name" value="Homing endonucleases"/>
    <property type="match status" value="1"/>
</dbReference>
<dbReference type="InterPro" id="IPR039518">
    <property type="entry name" value="WhiA_LAGLIDADG_dom"/>
</dbReference>
<feature type="domain" description="Sporulation regulator WhiA C-terminal" evidence="4">
    <location>
        <begin position="206"/>
        <end position="288"/>
    </location>
</feature>